<reference evidence="2 3" key="1">
    <citation type="submission" date="2019-06" db="EMBL/GenBank/DDBJ databases">
        <title>Genome Sequence of the Brown Rot Fungal Pathogen Monilinia laxa.</title>
        <authorList>
            <person name="De Miccolis Angelini R.M."/>
            <person name="Landi L."/>
            <person name="Abate D."/>
            <person name="Pollastro S."/>
            <person name="Romanazzi G."/>
            <person name="Faretra F."/>
        </authorList>
    </citation>
    <scope>NUCLEOTIDE SEQUENCE [LARGE SCALE GENOMIC DNA]</scope>
    <source>
        <strain evidence="2 3">Mlax316</strain>
    </source>
</reference>
<evidence type="ECO:0000313" key="2">
    <source>
        <dbReference type="EMBL" id="KAB8304087.1"/>
    </source>
</evidence>
<evidence type="ECO:0000256" key="1">
    <source>
        <dbReference type="SAM" id="MobiDB-lite"/>
    </source>
</evidence>
<keyword evidence="3" id="KW-1185">Reference proteome</keyword>
<protein>
    <submittedName>
        <fullName evidence="2">Uncharacterized protein</fullName>
    </submittedName>
</protein>
<evidence type="ECO:0000313" key="3">
    <source>
        <dbReference type="Proteomes" id="UP000326757"/>
    </source>
</evidence>
<dbReference type="Proteomes" id="UP000326757">
    <property type="component" value="Unassembled WGS sequence"/>
</dbReference>
<dbReference type="EMBL" id="VIGI01000002">
    <property type="protein sequence ID" value="KAB8304087.1"/>
    <property type="molecule type" value="Genomic_DNA"/>
</dbReference>
<comment type="caution">
    <text evidence="2">The sequence shown here is derived from an EMBL/GenBank/DDBJ whole genome shotgun (WGS) entry which is preliminary data.</text>
</comment>
<gene>
    <name evidence="2" type="ORF">EYC80_005426</name>
</gene>
<proteinExistence type="predicted"/>
<name>A0A5N6KK68_MONLA</name>
<organism evidence="2 3">
    <name type="scientific">Monilinia laxa</name>
    <name type="common">Brown rot fungus</name>
    <name type="synonym">Sclerotinia laxa</name>
    <dbReference type="NCBI Taxonomy" id="61186"/>
    <lineage>
        <taxon>Eukaryota</taxon>
        <taxon>Fungi</taxon>
        <taxon>Dikarya</taxon>
        <taxon>Ascomycota</taxon>
        <taxon>Pezizomycotina</taxon>
        <taxon>Leotiomycetes</taxon>
        <taxon>Helotiales</taxon>
        <taxon>Sclerotiniaceae</taxon>
        <taxon>Monilinia</taxon>
    </lineage>
</organism>
<feature type="region of interest" description="Disordered" evidence="1">
    <location>
        <begin position="53"/>
        <end position="74"/>
    </location>
</feature>
<dbReference type="AlphaFoldDB" id="A0A5N6KK68"/>
<accession>A0A5N6KK68</accession>
<feature type="compositionally biased region" description="Basic residues" evidence="1">
    <location>
        <begin position="55"/>
        <end position="65"/>
    </location>
</feature>
<sequence>MVSHIFVYAKRKIAKRCQTSKGHIMITVRPVSPLQRPCPFHLPVLPSSVRIEYAKKKKKKKKTPRQKSDQIKTS</sequence>